<sequence length="39" mass="4674">MLGRIISWNLHYRHGLFLRSKGTANEQRVKYRFATPDKI</sequence>
<protein>
    <submittedName>
        <fullName evidence="1">Uncharacterized protein</fullName>
    </submittedName>
</protein>
<comment type="caution">
    <text evidence="1">The sequence shown here is derived from an EMBL/GenBank/DDBJ whole genome shotgun (WGS) entry which is preliminary data.</text>
</comment>
<gene>
    <name evidence="1" type="ORF">M076_2719</name>
</gene>
<proteinExistence type="predicted"/>
<dbReference type="PATRIC" id="fig|1339280.3.peg.2592"/>
<evidence type="ECO:0000313" key="1">
    <source>
        <dbReference type="EMBL" id="EXZ43966.1"/>
    </source>
</evidence>
<name>A0A016BTM7_BACFG</name>
<accession>A0A016BTM7</accession>
<organism evidence="1 2">
    <name type="scientific">Bacteroides fragilis str. 2-F-2 #4</name>
    <dbReference type="NCBI Taxonomy" id="1339280"/>
    <lineage>
        <taxon>Bacteria</taxon>
        <taxon>Pseudomonadati</taxon>
        <taxon>Bacteroidota</taxon>
        <taxon>Bacteroidia</taxon>
        <taxon>Bacteroidales</taxon>
        <taxon>Bacteroidaceae</taxon>
        <taxon>Bacteroides</taxon>
    </lineage>
</organism>
<evidence type="ECO:0000313" key="2">
    <source>
        <dbReference type="Proteomes" id="UP000022272"/>
    </source>
</evidence>
<reference evidence="1 2" key="1">
    <citation type="submission" date="2014-02" db="EMBL/GenBank/DDBJ databases">
        <authorList>
            <person name="Sears C."/>
            <person name="Carroll K."/>
            <person name="Sack B.R."/>
            <person name="Qadri F."/>
            <person name="Myers L.L."/>
            <person name="Chung G.-T."/>
            <person name="Escheverria P."/>
            <person name="Fraser C.M."/>
            <person name="Sadzewicz L."/>
            <person name="Shefchek K.A."/>
            <person name="Tallon L."/>
            <person name="Das S.P."/>
            <person name="Daugherty S."/>
            <person name="Mongodin E.F."/>
        </authorList>
    </citation>
    <scope>NUCLEOTIDE SEQUENCE [LARGE SCALE GENOMIC DNA]</scope>
    <source>
        <strain evidence="1 2">2-F-2 #4</strain>
    </source>
</reference>
<dbReference type="AlphaFoldDB" id="A0A016BTM7"/>
<dbReference type="EMBL" id="JGDM01000068">
    <property type="protein sequence ID" value="EXZ43966.1"/>
    <property type="molecule type" value="Genomic_DNA"/>
</dbReference>
<dbReference type="Proteomes" id="UP000022272">
    <property type="component" value="Unassembled WGS sequence"/>
</dbReference>